<dbReference type="PRINTS" id="PR00420">
    <property type="entry name" value="RNGMNOXGNASE"/>
</dbReference>
<keyword evidence="7" id="KW-1185">Reference proteome</keyword>
<keyword evidence="3" id="KW-0274">FAD</keyword>
<reference evidence="6 7" key="1">
    <citation type="journal article" date="2014" name="Genome Announc.">
        <title>Draft Genome Sequence of Streptomyces fradiae ATCC 19609, a Strain Highly Sensitive to Antibiotics.</title>
        <authorList>
            <person name="Bekker O.B."/>
            <person name="Klimina K.M."/>
            <person name="Vatlin A.A."/>
            <person name="Zakharevich N.V."/>
            <person name="Kasianov A.S."/>
            <person name="Danilenko V.N."/>
        </authorList>
    </citation>
    <scope>NUCLEOTIDE SEQUENCE [LARGE SCALE GENOMIC DNA]</scope>
    <source>
        <strain evidence="6 7">ATCC 19609</strain>
    </source>
</reference>
<dbReference type="SUPFAM" id="SSF51905">
    <property type="entry name" value="FAD/NAD(P)-binding domain"/>
    <property type="match status" value="1"/>
</dbReference>
<feature type="compositionally biased region" description="Low complexity" evidence="4">
    <location>
        <begin position="69"/>
        <end position="83"/>
    </location>
</feature>
<dbReference type="Gene3D" id="3.30.70.2450">
    <property type="match status" value="1"/>
</dbReference>
<dbReference type="PANTHER" id="PTHR43004">
    <property type="entry name" value="TRK SYSTEM POTASSIUM UPTAKE PROTEIN"/>
    <property type="match status" value="1"/>
</dbReference>
<evidence type="ECO:0000256" key="3">
    <source>
        <dbReference type="ARBA" id="ARBA00022827"/>
    </source>
</evidence>
<dbReference type="Gene3D" id="3.40.30.120">
    <property type="match status" value="1"/>
</dbReference>
<dbReference type="InterPro" id="IPR036188">
    <property type="entry name" value="FAD/NAD-bd_sf"/>
</dbReference>
<dbReference type="PANTHER" id="PTHR43004:SF19">
    <property type="entry name" value="BINDING MONOOXYGENASE, PUTATIVE (JCVI)-RELATED"/>
    <property type="match status" value="1"/>
</dbReference>
<dbReference type="Proteomes" id="UP000028058">
    <property type="component" value="Unassembled WGS sequence"/>
</dbReference>
<keyword evidence="2" id="KW-0285">Flavoprotein</keyword>
<gene>
    <name evidence="6" type="ORF">SFRA_015590</name>
</gene>
<evidence type="ECO:0000256" key="2">
    <source>
        <dbReference type="ARBA" id="ARBA00022630"/>
    </source>
</evidence>
<organism evidence="6 7">
    <name type="scientific">Streptomyces xinghaiensis</name>
    <dbReference type="NCBI Taxonomy" id="1038928"/>
    <lineage>
        <taxon>Bacteria</taxon>
        <taxon>Bacillati</taxon>
        <taxon>Actinomycetota</taxon>
        <taxon>Actinomycetes</taxon>
        <taxon>Kitasatosporales</taxon>
        <taxon>Streptomycetaceae</taxon>
        <taxon>Streptomyces</taxon>
    </lineage>
</organism>
<accession>A0A3M8F6F8</accession>
<feature type="region of interest" description="Disordered" evidence="4">
    <location>
        <begin position="219"/>
        <end position="238"/>
    </location>
</feature>
<dbReference type="EMBL" id="JNAD02000006">
    <property type="protein sequence ID" value="RKM95464.1"/>
    <property type="molecule type" value="Genomic_DNA"/>
</dbReference>
<evidence type="ECO:0000313" key="7">
    <source>
        <dbReference type="Proteomes" id="UP000028058"/>
    </source>
</evidence>
<dbReference type="InterPro" id="IPR002938">
    <property type="entry name" value="FAD-bd"/>
</dbReference>
<protein>
    <submittedName>
        <fullName evidence="6">FAD-binding protein</fullName>
    </submittedName>
</protein>
<comment type="cofactor">
    <cofactor evidence="1">
        <name>FAD</name>
        <dbReference type="ChEBI" id="CHEBI:57692"/>
    </cofactor>
</comment>
<sequence>MTDGKRAGGSPRPARFPSAPPLAVPWDGTGGPAGPQGRFTLRKQGKAGHPVTRHPMPLDDGPEHDDRATPGAAASGAGTAGRRNGADVDVLVVGAGPTGLTAACEARRHGLTARIVDRATGRSGFSKALVVHARTMEVFETMGVADRVRAAGARFAALNVNTPHRAPVRVDLLGLPWGDTAYPFWLSVPQYATEHILESHLTAGGGEVEWGVALKDLRDGGDGSGDGDGGSVEAMLEHGDGRRETVRARWVIGCDGGRSRVREAAGLRLDRSDAGAVFVLADVLTTADLTEDEGHVFLGPEGLLLIVPMPEPRRWRVIAHVPGAREDEPLTLDAPFLDELIRSRAGIAFGSHGVTWQSRFALSHGLVDHYRRGRVFLAGDAAHIHSPVGGQGLNTGVQDAHNLLWKLAAARHTEPARAEALLDSYEAERRPVARAMVRGTARATRALTTRTGMTRALLGTVAPTLLGRRPVQARLGRGVGMLDIGYPDGGPAAGRTGRGVRSAAGRRLPDPVLLDGGGRLHQRLAPLGFTWVVRARPGETWPPGDDRAWAGIPVVFLSEEEWAGLPGPGTAAPVILVRPDRYIAGAGSTAASVLSAVGPGMLPGTAPRPPGRLTG</sequence>
<evidence type="ECO:0000256" key="4">
    <source>
        <dbReference type="SAM" id="MobiDB-lite"/>
    </source>
</evidence>
<dbReference type="GO" id="GO:0016709">
    <property type="term" value="F:oxidoreductase activity, acting on paired donors, with incorporation or reduction of molecular oxygen, NAD(P)H as one donor, and incorporation of one atom of oxygen"/>
    <property type="evidence" value="ECO:0007669"/>
    <property type="project" value="UniProtKB-ARBA"/>
</dbReference>
<dbReference type="InterPro" id="IPR050641">
    <property type="entry name" value="RIFMO-like"/>
</dbReference>
<dbReference type="Gene3D" id="3.50.50.60">
    <property type="entry name" value="FAD/NAD(P)-binding domain"/>
    <property type="match status" value="1"/>
</dbReference>
<comment type="caution">
    <text evidence="6">The sequence shown here is derived from an EMBL/GenBank/DDBJ whole genome shotgun (WGS) entry which is preliminary data.</text>
</comment>
<proteinExistence type="predicted"/>
<evidence type="ECO:0000313" key="6">
    <source>
        <dbReference type="EMBL" id="RKM95464.1"/>
    </source>
</evidence>
<dbReference type="Pfam" id="PF01494">
    <property type="entry name" value="FAD_binding_3"/>
    <property type="match status" value="1"/>
</dbReference>
<name>A0A3M8F6F8_9ACTN</name>
<dbReference type="GO" id="GO:0071949">
    <property type="term" value="F:FAD binding"/>
    <property type="evidence" value="ECO:0007669"/>
    <property type="project" value="InterPro"/>
</dbReference>
<feature type="region of interest" description="Disordered" evidence="4">
    <location>
        <begin position="1"/>
        <end position="83"/>
    </location>
</feature>
<evidence type="ECO:0000256" key="1">
    <source>
        <dbReference type="ARBA" id="ARBA00001974"/>
    </source>
</evidence>
<evidence type="ECO:0000259" key="5">
    <source>
        <dbReference type="Pfam" id="PF01494"/>
    </source>
</evidence>
<feature type="domain" description="FAD-binding" evidence="5">
    <location>
        <begin position="87"/>
        <end position="439"/>
    </location>
</feature>
<dbReference type="AlphaFoldDB" id="A0A3M8F6F8"/>